<gene>
    <name evidence="1" type="ORF">HAX54_011334</name>
</gene>
<accession>A0ABS8TKH9</accession>
<comment type="caution">
    <text evidence="1">The sequence shown here is derived from an EMBL/GenBank/DDBJ whole genome shotgun (WGS) entry which is preliminary data.</text>
</comment>
<keyword evidence="2" id="KW-1185">Reference proteome</keyword>
<sequence>MALEFEASNTALSYIIGRKLPKFYSQFKCLRHRSKRGPTRLFCNKHLRDQPVLRPVGKPNIEACRIVPAEASQFPLTFAVQVIQTVADNAVARVIATPTSRKNYKYRHLRDDSSMQADWWSFHW</sequence>
<organism evidence="1 2">
    <name type="scientific">Datura stramonium</name>
    <name type="common">Jimsonweed</name>
    <name type="synonym">Common thornapple</name>
    <dbReference type="NCBI Taxonomy" id="4076"/>
    <lineage>
        <taxon>Eukaryota</taxon>
        <taxon>Viridiplantae</taxon>
        <taxon>Streptophyta</taxon>
        <taxon>Embryophyta</taxon>
        <taxon>Tracheophyta</taxon>
        <taxon>Spermatophyta</taxon>
        <taxon>Magnoliopsida</taxon>
        <taxon>eudicotyledons</taxon>
        <taxon>Gunneridae</taxon>
        <taxon>Pentapetalae</taxon>
        <taxon>asterids</taxon>
        <taxon>lamiids</taxon>
        <taxon>Solanales</taxon>
        <taxon>Solanaceae</taxon>
        <taxon>Solanoideae</taxon>
        <taxon>Datureae</taxon>
        <taxon>Datura</taxon>
    </lineage>
</organism>
<dbReference type="Proteomes" id="UP000823775">
    <property type="component" value="Unassembled WGS sequence"/>
</dbReference>
<evidence type="ECO:0000313" key="1">
    <source>
        <dbReference type="EMBL" id="MCD7471054.1"/>
    </source>
</evidence>
<name>A0ABS8TKH9_DATST</name>
<proteinExistence type="predicted"/>
<protein>
    <submittedName>
        <fullName evidence="1">Uncharacterized protein</fullName>
    </submittedName>
</protein>
<reference evidence="1 2" key="1">
    <citation type="journal article" date="2021" name="BMC Genomics">
        <title>Datura genome reveals duplications of psychoactive alkaloid biosynthetic genes and high mutation rate following tissue culture.</title>
        <authorList>
            <person name="Rajewski A."/>
            <person name="Carter-House D."/>
            <person name="Stajich J."/>
            <person name="Litt A."/>
        </authorList>
    </citation>
    <scope>NUCLEOTIDE SEQUENCE [LARGE SCALE GENOMIC DNA]</scope>
    <source>
        <strain evidence="1">AR-01</strain>
    </source>
</reference>
<dbReference type="EMBL" id="JACEIK010001640">
    <property type="protein sequence ID" value="MCD7471054.1"/>
    <property type="molecule type" value="Genomic_DNA"/>
</dbReference>
<evidence type="ECO:0000313" key="2">
    <source>
        <dbReference type="Proteomes" id="UP000823775"/>
    </source>
</evidence>